<keyword evidence="1" id="KW-0812">Transmembrane</keyword>
<accession>A0AAP0JJR7</accession>
<dbReference type="Proteomes" id="UP001420932">
    <property type="component" value="Unassembled WGS sequence"/>
</dbReference>
<evidence type="ECO:0000313" key="2">
    <source>
        <dbReference type="EMBL" id="KAK9135328.1"/>
    </source>
</evidence>
<dbReference type="AlphaFoldDB" id="A0AAP0JJR7"/>
<feature type="transmembrane region" description="Helical" evidence="1">
    <location>
        <begin position="6"/>
        <end position="25"/>
    </location>
</feature>
<organism evidence="2 3">
    <name type="scientific">Stephania yunnanensis</name>
    <dbReference type="NCBI Taxonomy" id="152371"/>
    <lineage>
        <taxon>Eukaryota</taxon>
        <taxon>Viridiplantae</taxon>
        <taxon>Streptophyta</taxon>
        <taxon>Embryophyta</taxon>
        <taxon>Tracheophyta</taxon>
        <taxon>Spermatophyta</taxon>
        <taxon>Magnoliopsida</taxon>
        <taxon>Ranunculales</taxon>
        <taxon>Menispermaceae</taxon>
        <taxon>Menispermoideae</taxon>
        <taxon>Cissampelideae</taxon>
        <taxon>Stephania</taxon>
    </lineage>
</organism>
<dbReference type="EMBL" id="JBBNAF010000006">
    <property type="protein sequence ID" value="KAK9135328.1"/>
    <property type="molecule type" value="Genomic_DNA"/>
</dbReference>
<proteinExistence type="predicted"/>
<evidence type="ECO:0000313" key="3">
    <source>
        <dbReference type="Proteomes" id="UP001420932"/>
    </source>
</evidence>
<protein>
    <submittedName>
        <fullName evidence="2">Uncharacterized protein</fullName>
    </submittedName>
</protein>
<comment type="caution">
    <text evidence="2">The sequence shown here is derived from an EMBL/GenBank/DDBJ whole genome shotgun (WGS) entry which is preliminary data.</text>
</comment>
<name>A0AAP0JJR7_9MAGN</name>
<gene>
    <name evidence="2" type="ORF">Syun_014658</name>
</gene>
<reference evidence="2 3" key="1">
    <citation type="submission" date="2024-01" db="EMBL/GenBank/DDBJ databases">
        <title>Genome assemblies of Stephania.</title>
        <authorList>
            <person name="Yang L."/>
        </authorList>
    </citation>
    <scope>NUCLEOTIDE SEQUENCE [LARGE SCALE GENOMIC DNA]</scope>
    <source>
        <strain evidence="2">YNDBR</strain>
        <tissue evidence="2">Leaf</tissue>
    </source>
</reference>
<keyword evidence="3" id="KW-1185">Reference proteome</keyword>
<keyword evidence="1" id="KW-1133">Transmembrane helix</keyword>
<keyword evidence="1" id="KW-0472">Membrane</keyword>
<evidence type="ECO:0000256" key="1">
    <source>
        <dbReference type="SAM" id="Phobius"/>
    </source>
</evidence>
<sequence length="50" mass="5756">MQIKLVIGDYCFILVLTVLFMTVGAERLHKERAKKRSTIIPEPTARHCID</sequence>